<evidence type="ECO:0000313" key="1">
    <source>
        <dbReference type="EMBL" id="CAH0719742.1"/>
    </source>
</evidence>
<dbReference type="AlphaFoldDB" id="A0A8J9VVV8"/>
<evidence type="ECO:0000313" key="2">
    <source>
        <dbReference type="Proteomes" id="UP000838878"/>
    </source>
</evidence>
<organism evidence="1 2">
    <name type="scientific">Brenthis ino</name>
    <name type="common">lesser marbled fritillary</name>
    <dbReference type="NCBI Taxonomy" id="405034"/>
    <lineage>
        <taxon>Eukaryota</taxon>
        <taxon>Metazoa</taxon>
        <taxon>Ecdysozoa</taxon>
        <taxon>Arthropoda</taxon>
        <taxon>Hexapoda</taxon>
        <taxon>Insecta</taxon>
        <taxon>Pterygota</taxon>
        <taxon>Neoptera</taxon>
        <taxon>Endopterygota</taxon>
        <taxon>Lepidoptera</taxon>
        <taxon>Glossata</taxon>
        <taxon>Ditrysia</taxon>
        <taxon>Papilionoidea</taxon>
        <taxon>Nymphalidae</taxon>
        <taxon>Heliconiinae</taxon>
        <taxon>Argynnini</taxon>
        <taxon>Brenthis</taxon>
    </lineage>
</organism>
<feature type="non-terminal residue" evidence="1">
    <location>
        <position position="75"/>
    </location>
</feature>
<name>A0A8J9VVV8_9NEOP</name>
<protein>
    <submittedName>
        <fullName evidence="1">Uncharacterized protein</fullName>
    </submittedName>
</protein>
<keyword evidence="2" id="KW-1185">Reference proteome</keyword>
<accession>A0A8J9VVV8</accession>
<gene>
    <name evidence="1" type="ORF">BINO364_LOCUS6045</name>
</gene>
<reference evidence="1" key="1">
    <citation type="submission" date="2021-12" db="EMBL/GenBank/DDBJ databases">
        <authorList>
            <person name="Martin H S."/>
        </authorList>
    </citation>
    <scope>NUCLEOTIDE SEQUENCE</scope>
</reference>
<proteinExistence type="predicted"/>
<dbReference type="Proteomes" id="UP000838878">
    <property type="component" value="Chromosome 14"/>
</dbReference>
<dbReference type="EMBL" id="OV170234">
    <property type="protein sequence ID" value="CAH0719742.1"/>
    <property type="molecule type" value="Genomic_DNA"/>
</dbReference>
<sequence>MITSPLNTSAIYVGYSVAGSRRGRSPLRILLILVYIHAQSTCCGRHVSESGGRSPPAPAHTFLYSNVFASDKPFA</sequence>